<reference evidence="2 3" key="1">
    <citation type="journal article" date="2017" name="Curr. Biol.">
        <title>The Evolution of Venom by Co-option of Single-Copy Genes.</title>
        <authorList>
            <person name="Martinson E.O."/>
            <person name="Mrinalini"/>
            <person name="Kelkar Y.D."/>
            <person name="Chang C.H."/>
            <person name="Werren J.H."/>
        </authorList>
    </citation>
    <scope>NUCLEOTIDE SEQUENCE [LARGE SCALE GENOMIC DNA]</scope>
    <source>
        <strain evidence="2 3">Alberta</strain>
        <tissue evidence="2">Whole body</tissue>
    </source>
</reference>
<evidence type="ECO:0008006" key="4">
    <source>
        <dbReference type="Google" id="ProtNLM"/>
    </source>
</evidence>
<feature type="compositionally biased region" description="Polar residues" evidence="1">
    <location>
        <begin position="60"/>
        <end position="73"/>
    </location>
</feature>
<sequence>MSQNLSRDNRLRVRNYRLRQKLQKNRPLDEDESTSEEETADKKRKEEFTLNKIEEKTVKNALQQQTVQENPESMDNVHEEPTTTATFQKLECDSIDENDFRFSSDEDFDTDDSDISDNQNDSSTSAYTIDSQEDSTIITDMRKWFYNHPIPYNHLDALLKTLHPYHPELPLTSKTLLKIPVQKMYEVKKFNPDDPSDDSEFLYIGIGDQLRRIVKPDQHEDLNLDLQFSVDGLPLFHSSSVEFWPILGRVHTATKLYDPFVIAIHSGRGKPKSVKKYLEKFIEELNKLLREGIEIEKFIEELNKLLREGIEIGEKHFTINVMCIICDAPARVFIKCIKGHTGYYACERCCVKGCQINRRTVFPVDDLVMRTDTSFRTQDNIEHHHDDVNNFDCSLSDITAFPFENKLGQIKKSIRSGRKPLHQFCRKKTNIEQVPADHMVRTVAMSPKKIINFAAVKIIDDKYPDLLNNIITFPMTFLNLNEHNEATVRYLVTPHTNDDKDFIIGMLSTVNAPPPDNWASMPCELINGYVTYEDAEKHQKNTLVTETEELVRQLSTLHRNNTTLAEEMNMLTAATESVTSPVADTTQSLDNSAGLSLDDDNNITMEALSPKKIINFAAVKIIDDKYPDLLNNIITVPMTFLNLNEHNEATVRYLETPHTNDDKDFIIGMLSTVNAPPPYSWASMACELINGYATYEDAEKHQENTLVTETEELVWQLSTLHRNNSTLAEEMNMLTAATESVTSPVADTTQSLDNSAGLSLDDDNNITMEAVTMDWNDICTKSDISGLKSYFDNFLKEFIKESEDRMKGFKTKQKSICQDIKNIDTKITNMQKDVDDIKTYIAENRQFAENENIITLDKIVEKYELSFPMKSLEDFKSFDEKLTEDLYDDLKKFFICSTNTKIQELKSCTQLFRRFFARELMITFTAQKKSKGKEAVFKDTRFFACYFESMKHVYAKIKVVTDIDLLKLIGIVINNANDWDGFRLKRAKLEDKNPED</sequence>
<dbReference type="Proteomes" id="UP000215335">
    <property type="component" value="Unassembled WGS sequence"/>
</dbReference>
<dbReference type="AlphaFoldDB" id="A0A232FI82"/>
<evidence type="ECO:0000313" key="2">
    <source>
        <dbReference type="EMBL" id="OXU30395.1"/>
    </source>
</evidence>
<feature type="compositionally biased region" description="Acidic residues" evidence="1">
    <location>
        <begin position="105"/>
        <end position="115"/>
    </location>
</feature>
<dbReference type="STRING" id="543379.A0A232FI82"/>
<keyword evidence="3" id="KW-1185">Reference proteome</keyword>
<name>A0A232FI82_9HYME</name>
<dbReference type="PANTHER" id="PTHR33053">
    <property type="entry name" value="PROTEIN, PUTATIVE-RELATED"/>
    <property type="match status" value="1"/>
</dbReference>
<comment type="caution">
    <text evidence="2">The sequence shown here is derived from an EMBL/GenBank/DDBJ whole genome shotgun (WGS) entry which is preliminary data.</text>
</comment>
<dbReference type="PANTHER" id="PTHR33053:SF9">
    <property type="entry name" value="AGAP000105-PA"/>
    <property type="match status" value="1"/>
</dbReference>
<feature type="region of interest" description="Disordered" evidence="1">
    <location>
        <begin position="1"/>
        <end position="126"/>
    </location>
</feature>
<evidence type="ECO:0000256" key="1">
    <source>
        <dbReference type="SAM" id="MobiDB-lite"/>
    </source>
</evidence>
<feature type="compositionally biased region" description="Low complexity" evidence="1">
    <location>
        <begin position="116"/>
        <end position="125"/>
    </location>
</feature>
<dbReference type="EMBL" id="NNAY01000164">
    <property type="protein sequence ID" value="OXU30395.1"/>
    <property type="molecule type" value="Genomic_DNA"/>
</dbReference>
<dbReference type="OrthoDB" id="7700589at2759"/>
<feature type="compositionally biased region" description="Acidic residues" evidence="1">
    <location>
        <begin position="29"/>
        <end position="39"/>
    </location>
</feature>
<organism evidence="2 3">
    <name type="scientific">Trichomalopsis sarcophagae</name>
    <dbReference type="NCBI Taxonomy" id="543379"/>
    <lineage>
        <taxon>Eukaryota</taxon>
        <taxon>Metazoa</taxon>
        <taxon>Ecdysozoa</taxon>
        <taxon>Arthropoda</taxon>
        <taxon>Hexapoda</taxon>
        <taxon>Insecta</taxon>
        <taxon>Pterygota</taxon>
        <taxon>Neoptera</taxon>
        <taxon>Endopterygota</taxon>
        <taxon>Hymenoptera</taxon>
        <taxon>Apocrita</taxon>
        <taxon>Proctotrupomorpha</taxon>
        <taxon>Chalcidoidea</taxon>
        <taxon>Pteromalidae</taxon>
        <taxon>Pteromalinae</taxon>
        <taxon>Trichomalopsis</taxon>
    </lineage>
</organism>
<proteinExistence type="predicted"/>
<evidence type="ECO:0000313" key="3">
    <source>
        <dbReference type="Proteomes" id="UP000215335"/>
    </source>
</evidence>
<protein>
    <recommendedName>
        <fullName evidence="4">DUF4806 domain-containing protein</fullName>
    </recommendedName>
</protein>
<gene>
    <name evidence="2" type="ORF">TSAR_005689</name>
</gene>
<feature type="compositionally biased region" description="Basic residues" evidence="1">
    <location>
        <begin position="12"/>
        <end position="24"/>
    </location>
</feature>
<feature type="compositionally biased region" description="Basic and acidic residues" evidence="1">
    <location>
        <begin position="40"/>
        <end position="58"/>
    </location>
</feature>
<accession>A0A232FI82</accession>